<name>A0ABY6D8U9_9RHOB</name>
<dbReference type="Gene3D" id="1.10.10.60">
    <property type="entry name" value="Homeodomain-like"/>
    <property type="match status" value="2"/>
</dbReference>
<accession>A0ABY6D8U9</accession>
<keyword evidence="3" id="KW-0804">Transcription</keyword>
<dbReference type="Proteomes" id="UP001064087">
    <property type="component" value="Chromosome"/>
</dbReference>
<dbReference type="SMART" id="SM00342">
    <property type="entry name" value="HTH_ARAC"/>
    <property type="match status" value="1"/>
</dbReference>
<evidence type="ECO:0000256" key="1">
    <source>
        <dbReference type="ARBA" id="ARBA00023015"/>
    </source>
</evidence>
<dbReference type="InterPro" id="IPR018060">
    <property type="entry name" value="HTH_AraC"/>
</dbReference>
<gene>
    <name evidence="5" type="ORF">N7U68_15840</name>
</gene>
<dbReference type="InterPro" id="IPR029062">
    <property type="entry name" value="Class_I_gatase-like"/>
</dbReference>
<dbReference type="InterPro" id="IPR050204">
    <property type="entry name" value="AraC_XylS_family_regulators"/>
</dbReference>
<dbReference type="PRINTS" id="PR00032">
    <property type="entry name" value="HTHARAC"/>
</dbReference>
<dbReference type="InterPro" id="IPR009057">
    <property type="entry name" value="Homeodomain-like_sf"/>
</dbReference>
<dbReference type="Gene3D" id="3.40.50.880">
    <property type="match status" value="1"/>
</dbReference>
<dbReference type="InterPro" id="IPR020449">
    <property type="entry name" value="Tscrpt_reg_AraC-type_HTH"/>
</dbReference>
<keyword evidence="2" id="KW-0238">DNA-binding</keyword>
<dbReference type="EMBL" id="CP106738">
    <property type="protein sequence ID" value="UXX82552.1"/>
    <property type="molecule type" value="Genomic_DNA"/>
</dbReference>
<evidence type="ECO:0000313" key="6">
    <source>
        <dbReference type="Proteomes" id="UP001064087"/>
    </source>
</evidence>
<dbReference type="SUPFAM" id="SSF46689">
    <property type="entry name" value="Homeodomain-like"/>
    <property type="match status" value="2"/>
</dbReference>
<dbReference type="SUPFAM" id="SSF52317">
    <property type="entry name" value="Class I glutamine amidotransferase-like"/>
    <property type="match status" value="1"/>
</dbReference>
<evidence type="ECO:0000259" key="4">
    <source>
        <dbReference type="PROSITE" id="PS01124"/>
    </source>
</evidence>
<dbReference type="PROSITE" id="PS01124">
    <property type="entry name" value="HTH_ARAC_FAMILY_2"/>
    <property type="match status" value="1"/>
</dbReference>
<organism evidence="5 6">
    <name type="scientific">Roseovarius pelagicus</name>
    <dbReference type="NCBI Taxonomy" id="2980108"/>
    <lineage>
        <taxon>Bacteria</taxon>
        <taxon>Pseudomonadati</taxon>
        <taxon>Pseudomonadota</taxon>
        <taxon>Alphaproteobacteria</taxon>
        <taxon>Rhodobacterales</taxon>
        <taxon>Roseobacteraceae</taxon>
        <taxon>Roseovarius</taxon>
    </lineage>
</organism>
<dbReference type="InterPro" id="IPR018062">
    <property type="entry name" value="HTH_AraC-typ_CS"/>
</dbReference>
<dbReference type="PROSITE" id="PS00041">
    <property type="entry name" value="HTH_ARAC_FAMILY_1"/>
    <property type="match status" value="1"/>
</dbReference>
<sequence length="345" mass="38602">MNMQVRHRPDHGNQIQPSRCETSETAAQTVLIALLPGFHLTELSACLDIFATANECAGRAIFETHVVSPVGGCMTSSTGLGVSAEDIGMLKTRADYIIIPGCAIAGDTMETLRRLLRTYQQFSRHIIALSSVVDLLVRLRVLEETDVSAHWNFSHPAQDYAVPANRKLFHRSGRYITSAGFLGTYDLLLHLIAKQHGWFLAGEVSDRMIKGEIRYEDAPQRRHINQRIRAKHKGLAAAIGLIEENLESPVPISDLARAAGYSVRQLEREFSKYYGLPPGRYYKNRRLDRAKAQIEQTAMPVIEIALANGFESTSHFSKSFSQRYGRSPYRLRKTCLGTPVGHDDH</sequence>
<feature type="domain" description="HTH araC/xylS-type" evidence="4">
    <location>
        <begin position="236"/>
        <end position="334"/>
    </location>
</feature>
<dbReference type="RefSeq" id="WP_263047436.1">
    <property type="nucleotide sequence ID" value="NZ_CP106738.1"/>
</dbReference>
<dbReference type="Pfam" id="PF12833">
    <property type="entry name" value="HTH_18"/>
    <property type="match status" value="1"/>
</dbReference>
<evidence type="ECO:0000256" key="3">
    <source>
        <dbReference type="ARBA" id="ARBA00023163"/>
    </source>
</evidence>
<evidence type="ECO:0000256" key="2">
    <source>
        <dbReference type="ARBA" id="ARBA00023125"/>
    </source>
</evidence>
<proteinExistence type="predicted"/>
<keyword evidence="6" id="KW-1185">Reference proteome</keyword>
<keyword evidence="1" id="KW-0805">Transcription regulation</keyword>
<reference evidence="5" key="1">
    <citation type="submission" date="2022-10" db="EMBL/GenBank/DDBJ databases">
        <title>Roseovarius pelagicus sp. nov., isolated from Arctic seawater.</title>
        <authorList>
            <person name="Hong Y.W."/>
            <person name="Hwang C.Y."/>
        </authorList>
    </citation>
    <scope>NUCLEOTIDE SEQUENCE</scope>
    <source>
        <strain evidence="5">HL-MP18</strain>
    </source>
</reference>
<protein>
    <submittedName>
        <fullName evidence="5">Helix-turn-helix domain-containing protein</fullName>
    </submittedName>
</protein>
<dbReference type="PANTHER" id="PTHR46796">
    <property type="entry name" value="HTH-TYPE TRANSCRIPTIONAL ACTIVATOR RHAS-RELATED"/>
    <property type="match status" value="1"/>
</dbReference>
<evidence type="ECO:0000313" key="5">
    <source>
        <dbReference type="EMBL" id="UXX82552.1"/>
    </source>
</evidence>